<dbReference type="EMBL" id="CP015772">
    <property type="protein sequence ID" value="ANH83603.1"/>
    <property type="molecule type" value="Genomic_DNA"/>
</dbReference>
<evidence type="ECO:0000256" key="6">
    <source>
        <dbReference type="SAM" id="Phobius"/>
    </source>
</evidence>
<keyword evidence="9" id="KW-1185">Reference proteome</keyword>
<keyword evidence="4 6" id="KW-1133">Transmembrane helix</keyword>
<feature type="transmembrane region" description="Helical" evidence="6">
    <location>
        <begin position="45"/>
        <end position="70"/>
    </location>
</feature>
<evidence type="ECO:0000256" key="3">
    <source>
        <dbReference type="ARBA" id="ARBA00022692"/>
    </source>
</evidence>
<protein>
    <recommendedName>
        <fullName evidence="7">RDD domain-containing protein</fullName>
    </recommendedName>
</protein>
<keyword evidence="2" id="KW-1003">Cell membrane</keyword>
<dbReference type="InterPro" id="IPR051791">
    <property type="entry name" value="Pra-immunoreactive"/>
</dbReference>
<evidence type="ECO:0000256" key="1">
    <source>
        <dbReference type="ARBA" id="ARBA00004651"/>
    </source>
</evidence>
<feature type="transmembrane region" description="Helical" evidence="6">
    <location>
        <begin position="12"/>
        <end position="33"/>
    </location>
</feature>
<dbReference type="InterPro" id="IPR010432">
    <property type="entry name" value="RDD"/>
</dbReference>
<reference evidence="8 9" key="1">
    <citation type="submission" date="2016-05" db="EMBL/GenBank/DDBJ databases">
        <title>Niabella ginsenosidivorans BS26 whole genome sequencing.</title>
        <authorList>
            <person name="Im W.T."/>
            <person name="Siddiqi M.Z."/>
        </authorList>
    </citation>
    <scope>NUCLEOTIDE SEQUENCE [LARGE SCALE GENOMIC DNA]</scope>
    <source>
        <strain evidence="8 9">BS26</strain>
    </source>
</reference>
<dbReference type="AlphaFoldDB" id="A0A1A9I7N9"/>
<name>A0A1A9I7N9_9BACT</name>
<dbReference type="GO" id="GO:0005886">
    <property type="term" value="C:plasma membrane"/>
    <property type="evidence" value="ECO:0007669"/>
    <property type="project" value="UniProtKB-SubCell"/>
</dbReference>
<feature type="transmembrane region" description="Helical" evidence="6">
    <location>
        <begin position="91"/>
        <end position="109"/>
    </location>
</feature>
<organism evidence="8 9">
    <name type="scientific">Niabella ginsenosidivorans</name>
    <dbReference type="NCBI Taxonomy" id="1176587"/>
    <lineage>
        <taxon>Bacteria</taxon>
        <taxon>Pseudomonadati</taxon>
        <taxon>Bacteroidota</taxon>
        <taxon>Chitinophagia</taxon>
        <taxon>Chitinophagales</taxon>
        <taxon>Chitinophagaceae</taxon>
        <taxon>Niabella</taxon>
    </lineage>
</organism>
<dbReference type="OrthoDB" id="982116at2"/>
<comment type="subcellular location">
    <subcellularLocation>
        <location evidence="1">Cell membrane</location>
        <topology evidence="1">Multi-pass membrane protein</topology>
    </subcellularLocation>
</comment>
<feature type="domain" description="RDD" evidence="7">
    <location>
        <begin position="5"/>
        <end position="123"/>
    </location>
</feature>
<evidence type="ECO:0000256" key="5">
    <source>
        <dbReference type="ARBA" id="ARBA00023136"/>
    </source>
</evidence>
<keyword evidence="5 6" id="KW-0472">Membrane</keyword>
<evidence type="ECO:0000256" key="4">
    <source>
        <dbReference type="ARBA" id="ARBA00022989"/>
    </source>
</evidence>
<sequence length="133" mass="15284">MEKRYPQLIDRIQSTFIDTFFIIILMFVFAGILDRYERVPDWVRIVLFIALIIAYEPLCTTLGFTLGNYIKGIRVRKNSDETKRIGLLQALIRYPVKLFLGWISFLTIGTNPKKRAIHDIASGSVMIKQSTAG</sequence>
<dbReference type="RefSeq" id="WP_067761362.1">
    <property type="nucleotide sequence ID" value="NZ_CP015772.1"/>
</dbReference>
<gene>
    <name evidence="8" type="ORF">A8C56_00315</name>
</gene>
<keyword evidence="3 6" id="KW-0812">Transmembrane</keyword>
<dbReference type="Proteomes" id="UP000077667">
    <property type="component" value="Chromosome"/>
</dbReference>
<evidence type="ECO:0000259" key="7">
    <source>
        <dbReference type="Pfam" id="PF06271"/>
    </source>
</evidence>
<dbReference type="KEGG" id="nia:A8C56_00315"/>
<accession>A0A1A9I7N9</accession>
<evidence type="ECO:0000313" key="8">
    <source>
        <dbReference type="EMBL" id="ANH83603.1"/>
    </source>
</evidence>
<dbReference type="Pfam" id="PF06271">
    <property type="entry name" value="RDD"/>
    <property type="match status" value="1"/>
</dbReference>
<evidence type="ECO:0000313" key="9">
    <source>
        <dbReference type="Proteomes" id="UP000077667"/>
    </source>
</evidence>
<evidence type="ECO:0000256" key="2">
    <source>
        <dbReference type="ARBA" id="ARBA00022475"/>
    </source>
</evidence>
<dbReference type="PANTHER" id="PTHR36115">
    <property type="entry name" value="PROLINE-RICH ANTIGEN HOMOLOG-RELATED"/>
    <property type="match status" value="1"/>
</dbReference>
<proteinExistence type="predicted"/>